<keyword evidence="3" id="KW-1185">Reference proteome</keyword>
<dbReference type="PROSITE" id="PS00455">
    <property type="entry name" value="AMP_BINDING"/>
    <property type="match status" value="1"/>
</dbReference>
<protein>
    <submittedName>
        <fullName evidence="2">Non-ribosomal peptide synthetase</fullName>
    </submittedName>
</protein>
<comment type="caution">
    <text evidence="2">The sequence shown here is derived from an EMBL/GenBank/DDBJ whole genome shotgun (WGS) entry which is preliminary data.</text>
</comment>
<dbReference type="SUPFAM" id="SSF56801">
    <property type="entry name" value="Acetyl-CoA synthetase-like"/>
    <property type="match status" value="1"/>
</dbReference>
<dbReference type="GO" id="GO:0009239">
    <property type="term" value="P:enterobactin biosynthetic process"/>
    <property type="evidence" value="ECO:0007669"/>
    <property type="project" value="TreeGrafter"/>
</dbReference>
<dbReference type="GO" id="GO:0009366">
    <property type="term" value="C:enterobactin synthetase complex"/>
    <property type="evidence" value="ECO:0007669"/>
    <property type="project" value="TreeGrafter"/>
</dbReference>
<dbReference type="Proteomes" id="UP000273405">
    <property type="component" value="Unassembled WGS sequence"/>
</dbReference>
<evidence type="ECO:0000313" key="3">
    <source>
        <dbReference type="Proteomes" id="UP000273405"/>
    </source>
</evidence>
<feature type="domain" description="AMP-dependent synthetase/ligase" evidence="1">
    <location>
        <begin position="4"/>
        <end position="196"/>
    </location>
</feature>
<dbReference type="Pfam" id="PF00501">
    <property type="entry name" value="AMP-binding"/>
    <property type="match status" value="1"/>
</dbReference>
<organism evidence="2 3">
    <name type="scientific">Corallococcus sicarius</name>
    <dbReference type="NCBI Taxonomy" id="2316726"/>
    <lineage>
        <taxon>Bacteria</taxon>
        <taxon>Pseudomonadati</taxon>
        <taxon>Myxococcota</taxon>
        <taxon>Myxococcia</taxon>
        <taxon>Myxococcales</taxon>
        <taxon>Cystobacterineae</taxon>
        <taxon>Myxococcaceae</taxon>
        <taxon>Corallococcus</taxon>
    </lineage>
</organism>
<dbReference type="RefSeq" id="WP_147444025.1">
    <property type="nucleotide sequence ID" value="NZ_RAWG01000701.1"/>
</dbReference>
<dbReference type="GO" id="GO:0047527">
    <property type="term" value="F:2,3-dihydroxybenzoate-serine ligase activity"/>
    <property type="evidence" value="ECO:0007669"/>
    <property type="project" value="TreeGrafter"/>
</dbReference>
<feature type="non-terminal residue" evidence="2">
    <location>
        <position position="196"/>
    </location>
</feature>
<dbReference type="InterPro" id="IPR020459">
    <property type="entry name" value="AMP-binding"/>
</dbReference>
<dbReference type="InterPro" id="IPR042099">
    <property type="entry name" value="ANL_N_sf"/>
</dbReference>
<dbReference type="Gene3D" id="3.40.50.12780">
    <property type="entry name" value="N-terminal domain of ligase-like"/>
    <property type="match status" value="1"/>
</dbReference>
<dbReference type="PRINTS" id="PR00154">
    <property type="entry name" value="AMPBINDING"/>
</dbReference>
<reference evidence="3" key="1">
    <citation type="submission" date="2018-09" db="EMBL/GenBank/DDBJ databases">
        <authorList>
            <person name="Livingstone P.G."/>
            <person name="Whitworth D.E."/>
        </authorList>
    </citation>
    <scope>NUCLEOTIDE SEQUENCE [LARGE SCALE GENOMIC DNA]</scope>
    <source>
        <strain evidence="3">CA040B</strain>
    </source>
</reference>
<dbReference type="InterPro" id="IPR000873">
    <property type="entry name" value="AMP-dep_synth/lig_dom"/>
</dbReference>
<evidence type="ECO:0000259" key="1">
    <source>
        <dbReference type="Pfam" id="PF00501"/>
    </source>
</evidence>
<dbReference type="InterPro" id="IPR020845">
    <property type="entry name" value="AMP-binding_CS"/>
</dbReference>
<accession>A0A3A8LUQ4</accession>
<sequence>LVVGTQRLSYAQLDARANQLAHHLRSQGVGPEVRVAVLMERNADLVTSLLAILKAGGTYVPLDPAYPRQRLDFTLADSGARFLLSHQSLLASLKLDTQGVETRCLDALPEGVSALPTSAPATSVSEESLAYVIYTSGSTGRPKGVAISHASATTFLDWALSTFSPAQLKGTLAATSVCFDLSIFELFAPLACGGAV</sequence>
<gene>
    <name evidence="2" type="ORF">D7X12_41775</name>
</gene>
<dbReference type="PANTHER" id="PTHR45527:SF1">
    <property type="entry name" value="FATTY ACID SYNTHASE"/>
    <property type="match status" value="1"/>
</dbReference>
<dbReference type="AlphaFoldDB" id="A0A3A8LUQ4"/>
<name>A0A3A8LUQ4_9BACT</name>
<dbReference type="GO" id="GO:0005829">
    <property type="term" value="C:cytosol"/>
    <property type="evidence" value="ECO:0007669"/>
    <property type="project" value="TreeGrafter"/>
</dbReference>
<dbReference type="PANTHER" id="PTHR45527">
    <property type="entry name" value="NONRIBOSOMAL PEPTIDE SYNTHETASE"/>
    <property type="match status" value="1"/>
</dbReference>
<feature type="non-terminal residue" evidence="2">
    <location>
        <position position="1"/>
    </location>
</feature>
<dbReference type="EMBL" id="RAWG01000701">
    <property type="protein sequence ID" value="RKH23808.1"/>
    <property type="molecule type" value="Genomic_DNA"/>
</dbReference>
<dbReference type="GO" id="GO:0043041">
    <property type="term" value="P:amino acid activation for nonribosomal peptide biosynthetic process"/>
    <property type="evidence" value="ECO:0007669"/>
    <property type="project" value="TreeGrafter"/>
</dbReference>
<proteinExistence type="predicted"/>
<dbReference type="GO" id="GO:0031177">
    <property type="term" value="F:phosphopantetheine binding"/>
    <property type="evidence" value="ECO:0007669"/>
    <property type="project" value="TreeGrafter"/>
</dbReference>
<dbReference type="OrthoDB" id="9154499at2"/>
<evidence type="ECO:0000313" key="2">
    <source>
        <dbReference type="EMBL" id="RKH23808.1"/>
    </source>
</evidence>
<dbReference type="FunFam" id="3.40.50.980:FF:000001">
    <property type="entry name" value="Non-ribosomal peptide synthetase"/>
    <property type="match status" value="1"/>
</dbReference>